<keyword evidence="5" id="KW-1185">Reference proteome</keyword>
<protein>
    <recommendedName>
        <fullName evidence="3">Myb/SANT-like DNA-binding domain-containing protein</fullName>
    </recommendedName>
</protein>
<evidence type="ECO:0000259" key="3">
    <source>
        <dbReference type="Pfam" id="PF13837"/>
    </source>
</evidence>
<dbReference type="InterPro" id="IPR044822">
    <property type="entry name" value="Myb_DNA-bind_4"/>
</dbReference>
<keyword evidence="1" id="KW-0175">Coiled coil</keyword>
<evidence type="ECO:0000256" key="1">
    <source>
        <dbReference type="SAM" id="Coils"/>
    </source>
</evidence>
<dbReference type="EMBL" id="JAAKFY010000009">
    <property type="protein sequence ID" value="KAF3851804.1"/>
    <property type="molecule type" value="Genomic_DNA"/>
</dbReference>
<evidence type="ECO:0000313" key="5">
    <source>
        <dbReference type="Proteomes" id="UP000518266"/>
    </source>
</evidence>
<comment type="caution">
    <text evidence="4">The sequence shown here is derived from an EMBL/GenBank/DDBJ whole genome shotgun (WGS) entry which is preliminary data.</text>
</comment>
<name>A0A7J5YQG1_DISMA</name>
<evidence type="ECO:0000256" key="2">
    <source>
        <dbReference type="SAM" id="MobiDB-lite"/>
    </source>
</evidence>
<evidence type="ECO:0000313" key="4">
    <source>
        <dbReference type="EMBL" id="KAF3851804.1"/>
    </source>
</evidence>
<reference evidence="4 5" key="1">
    <citation type="submission" date="2020-03" db="EMBL/GenBank/DDBJ databases">
        <title>Dissostichus mawsoni Genome sequencing and assembly.</title>
        <authorList>
            <person name="Park H."/>
        </authorList>
    </citation>
    <scope>NUCLEOTIDE SEQUENCE [LARGE SCALE GENOMIC DNA]</scope>
    <source>
        <strain evidence="4">DM0001</strain>
        <tissue evidence="4">Muscle</tissue>
    </source>
</reference>
<gene>
    <name evidence="4" type="ORF">F7725_005159</name>
</gene>
<dbReference type="Pfam" id="PF13837">
    <property type="entry name" value="Myb_DNA-bind_4"/>
    <property type="match status" value="1"/>
</dbReference>
<dbReference type="AlphaFoldDB" id="A0A7J5YQG1"/>
<feature type="coiled-coil region" evidence="1">
    <location>
        <begin position="185"/>
        <end position="212"/>
    </location>
</feature>
<feature type="region of interest" description="Disordered" evidence="2">
    <location>
        <begin position="133"/>
        <end position="178"/>
    </location>
</feature>
<proteinExistence type="predicted"/>
<organism evidence="4 5">
    <name type="scientific">Dissostichus mawsoni</name>
    <name type="common">Antarctic cod</name>
    <dbReference type="NCBI Taxonomy" id="36200"/>
    <lineage>
        <taxon>Eukaryota</taxon>
        <taxon>Metazoa</taxon>
        <taxon>Chordata</taxon>
        <taxon>Craniata</taxon>
        <taxon>Vertebrata</taxon>
        <taxon>Euteleostomi</taxon>
        <taxon>Actinopterygii</taxon>
        <taxon>Neopterygii</taxon>
        <taxon>Teleostei</taxon>
        <taxon>Neoteleostei</taxon>
        <taxon>Acanthomorphata</taxon>
        <taxon>Eupercaria</taxon>
        <taxon>Perciformes</taxon>
        <taxon>Notothenioidei</taxon>
        <taxon>Nototheniidae</taxon>
        <taxon>Dissostichus</taxon>
    </lineage>
</organism>
<dbReference type="Proteomes" id="UP000518266">
    <property type="component" value="Unassembled WGS sequence"/>
</dbReference>
<accession>A0A7J5YQG1</accession>
<sequence>MNGLVSDDCLHNRNSSDDKGCVTSLLSFPRGLHGLIHLLLSLVGCMRRCSIDDGLRLALLKNVHRKILEEMGLQGKVTPLQAKKKWDNLKKKYKDCKYPGSGEGVSGKPTAASWPWFVQMDEVLGQRPSIRPPVLISSIPEDTPQPSAAVGDQEVEEEVADADSQPGPSQGRKRKGRDELVDLIKEDMRYQREAEERRAQENRERMDRLESQVVLLDLDGLPQLGPWCPLMGRHLCTQLVPPRGTTDRLQHILPLILRHVLNNICIGGHDVTGSDADIVHYSTCCYDLK</sequence>
<feature type="domain" description="Myb/SANT-like DNA-binding" evidence="3">
    <location>
        <begin position="62"/>
        <end position="123"/>
    </location>
</feature>
<dbReference type="OrthoDB" id="8933168at2759"/>